<dbReference type="Proteomes" id="UP001611075">
    <property type="component" value="Unassembled WGS sequence"/>
</dbReference>
<name>A0ABW7SKU6_9ACTN</name>
<accession>A0ABW7SKU6</accession>
<dbReference type="EMBL" id="JBIRPU010000008">
    <property type="protein sequence ID" value="MFI0793780.1"/>
    <property type="molecule type" value="Genomic_DNA"/>
</dbReference>
<reference evidence="1 2" key="1">
    <citation type="submission" date="2024-10" db="EMBL/GenBank/DDBJ databases">
        <title>The Natural Products Discovery Center: Release of the First 8490 Sequenced Strains for Exploring Actinobacteria Biosynthetic Diversity.</title>
        <authorList>
            <person name="Kalkreuter E."/>
            <person name="Kautsar S.A."/>
            <person name="Yang D."/>
            <person name="Bader C.D."/>
            <person name="Teijaro C.N."/>
            <person name="Fluegel L."/>
            <person name="Davis C.M."/>
            <person name="Simpson J.R."/>
            <person name="Lauterbach L."/>
            <person name="Steele A.D."/>
            <person name="Gui C."/>
            <person name="Meng S."/>
            <person name="Li G."/>
            <person name="Viehrig K."/>
            <person name="Ye F."/>
            <person name="Su P."/>
            <person name="Kiefer A.F."/>
            <person name="Nichols A."/>
            <person name="Cepeda A.J."/>
            <person name="Yan W."/>
            <person name="Fan B."/>
            <person name="Jiang Y."/>
            <person name="Adhikari A."/>
            <person name="Zheng C.-J."/>
            <person name="Schuster L."/>
            <person name="Cowan T.M."/>
            <person name="Smanski M.J."/>
            <person name="Chevrette M.G."/>
            <person name="De Carvalho L.P.S."/>
            <person name="Shen B."/>
        </authorList>
    </citation>
    <scope>NUCLEOTIDE SEQUENCE [LARGE SCALE GENOMIC DNA]</scope>
    <source>
        <strain evidence="1 2">NPDC021253</strain>
    </source>
</reference>
<comment type="caution">
    <text evidence="1">The sequence shown here is derived from an EMBL/GenBank/DDBJ whole genome shotgun (WGS) entry which is preliminary data.</text>
</comment>
<protein>
    <recommendedName>
        <fullName evidence="3">PE domain-containing protein</fullName>
    </recommendedName>
</protein>
<evidence type="ECO:0000313" key="1">
    <source>
        <dbReference type="EMBL" id="MFI0793780.1"/>
    </source>
</evidence>
<evidence type="ECO:0008006" key="3">
    <source>
        <dbReference type="Google" id="ProtNLM"/>
    </source>
</evidence>
<organism evidence="1 2">
    <name type="scientific">Micromonospora rubida</name>
    <dbReference type="NCBI Taxonomy" id="2697657"/>
    <lineage>
        <taxon>Bacteria</taxon>
        <taxon>Bacillati</taxon>
        <taxon>Actinomycetota</taxon>
        <taxon>Actinomycetes</taxon>
        <taxon>Micromonosporales</taxon>
        <taxon>Micromonosporaceae</taxon>
        <taxon>Micromonospora</taxon>
    </lineage>
</organism>
<dbReference type="RefSeq" id="WP_396679522.1">
    <property type="nucleotide sequence ID" value="NZ_JBIRPU010000008.1"/>
</dbReference>
<gene>
    <name evidence="1" type="ORF">ACH4OY_13970</name>
</gene>
<keyword evidence="2" id="KW-1185">Reference proteome</keyword>
<sequence length="113" mass="12022">MSASSIEFSGDALAQRVPLLADFQGELGRFLGPLADIAMCRWADGAPGDDEFTMEARAAVRKMLAEYVFPAYAQLGESVGLQGEKLDMVRRIGENTEASNTEVAGGWGGGRHG</sequence>
<proteinExistence type="predicted"/>
<evidence type="ECO:0000313" key="2">
    <source>
        <dbReference type="Proteomes" id="UP001611075"/>
    </source>
</evidence>